<dbReference type="InterPro" id="IPR004358">
    <property type="entry name" value="Sig_transdc_His_kin-like_C"/>
</dbReference>
<dbReference type="SUPFAM" id="SSF55781">
    <property type="entry name" value="GAF domain-like"/>
    <property type="match status" value="1"/>
</dbReference>
<reference evidence="7 8" key="1">
    <citation type="submission" date="2019-09" db="EMBL/GenBank/DDBJ databases">
        <title>Genome sequence and assembly of Adhaeribacter sp.</title>
        <authorList>
            <person name="Chhetri G."/>
        </authorList>
    </citation>
    <scope>NUCLEOTIDE SEQUENCE [LARGE SCALE GENOMIC DNA]</scope>
    <source>
        <strain evidence="7 8">DK36</strain>
    </source>
</reference>
<keyword evidence="4" id="KW-0808">Transferase</keyword>
<dbReference type="InterPro" id="IPR003594">
    <property type="entry name" value="HATPase_dom"/>
</dbReference>
<dbReference type="InterPro" id="IPR005467">
    <property type="entry name" value="His_kinase_dom"/>
</dbReference>
<dbReference type="InterPro" id="IPR036097">
    <property type="entry name" value="HisK_dim/P_sf"/>
</dbReference>
<dbReference type="GO" id="GO:0000155">
    <property type="term" value="F:phosphorelay sensor kinase activity"/>
    <property type="evidence" value="ECO:0007669"/>
    <property type="project" value="InterPro"/>
</dbReference>
<keyword evidence="5 7" id="KW-0418">Kinase</keyword>
<evidence type="ECO:0000313" key="8">
    <source>
        <dbReference type="Proteomes" id="UP000323426"/>
    </source>
</evidence>
<protein>
    <recommendedName>
        <fullName evidence="2">histidine kinase</fullName>
        <ecNumber evidence="2">2.7.13.3</ecNumber>
    </recommendedName>
</protein>
<dbReference type="PANTHER" id="PTHR43304:SF1">
    <property type="entry name" value="PAC DOMAIN-CONTAINING PROTEIN"/>
    <property type="match status" value="1"/>
</dbReference>
<dbReference type="AlphaFoldDB" id="A0A5M6CZY2"/>
<dbReference type="EMBL" id="VWSF01000038">
    <property type="protein sequence ID" value="KAA5538849.1"/>
    <property type="molecule type" value="Genomic_DNA"/>
</dbReference>
<dbReference type="Gene3D" id="3.30.565.10">
    <property type="entry name" value="Histidine kinase-like ATPase, C-terminal domain"/>
    <property type="match status" value="1"/>
</dbReference>
<evidence type="ECO:0000256" key="3">
    <source>
        <dbReference type="ARBA" id="ARBA00022553"/>
    </source>
</evidence>
<dbReference type="SUPFAM" id="SSF55874">
    <property type="entry name" value="ATPase domain of HSP90 chaperone/DNA topoisomerase II/histidine kinase"/>
    <property type="match status" value="1"/>
</dbReference>
<dbReference type="Pfam" id="PF02518">
    <property type="entry name" value="HATPase_c"/>
    <property type="match status" value="1"/>
</dbReference>
<dbReference type="SMART" id="SM00065">
    <property type="entry name" value="GAF"/>
    <property type="match status" value="1"/>
</dbReference>
<dbReference type="PANTHER" id="PTHR43304">
    <property type="entry name" value="PHYTOCHROME-LIKE PROTEIN CPH1"/>
    <property type="match status" value="1"/>
</dbReference>
<sequence>MIEIQDELYKDLEAVRQISIVPSMLEMICQITGMGFAAIARVTSDRWLACSVRDEVQFGLPVGGELKIETTLCNEIRNHRQLIIIDHVEADPHYKHHHTPQIYGLQSYISIPIILKDGTFFGTLCAIDTKPVKINNTKVISTFTMFAELLAFHLQSQELMDRSYQANQALVGKNTILTQVNTDLDTIVYTASHDLKTPVANIESLLNMLADTIEQEEIDRAEINQIMGMLKSSVQRFAVTIKDLTTIVEADQSRNEKGSEVIAIFEIVDDVKQDLNQLIINSKASIEVFSPDSFLLNISKKNFRSILYNLLSNALKYRSSERTPQVRLNMEQVEGRIQLSVRDNGLGIPTEKQDQVFTLFKRLHNHVEGSGLGLYIVKRLVENAKGQIQVNSTLNKGTTFTIIFPMAI</sequence>
<gene>
    <name evidence="7" type="ORF">F0145_25430</name>
</gene>
<dbReference type="CDD" id="cd00082">
    <property type="entry name" value="HisKA"/>
    <property type="match status" value="1"/>
</dbReference>
<evidence type="ECO:0000256" key="4">
    <source>
        <dbReference type="ARBA" id="ARBA00022679"/>
    </source>
</evidence>
<dbReference type="Proteomes" id="UP000323426">
    <property type="component" value="Unassembled WGS sequence"/>
</dbReference>
<organism evidence="7 8">
    <name type="scientific">Adhaeribacter rhizoryzae</name>
    <dbReference type="NCBI Taxonomy" id="2607907"/>
    <lineage>
        <taxon>Bacteria</taxon>
        <taxon>Pseudomonadati</taxon>
        <taxon>Bacteroidota</taxon>
        <taxon>Cytophagia</taxon>
        <taxon>Cytophagales</taxon>
        <taxon>Hymenobacteraceae</taxon>
        <taxon>Adhaeribacter</taxon>
    </lineage>
</organism>
<dbReference type="EC" id="2.7.13.3" evidence="2"/>
<proteinExistence type="predicted"/>
<dbReference type="Gene3D" id="1.10.287.130">
    <property type="match status" value="1"/>
</dbReference>
<keyword evidence="3" id="KW-0597">Phosphoprotein</keyword>
<evidence type="ECO:0000313" key="7">
    <source>
        <dbReference type="EMBL" id="KAA5538849.1"/>
    </source>
</evidence>
<dbReference type="PRINTS" id="PR00344">
    <property type="entry name" value="BCTRLSENSOR"/>
</dbReference>
<dbReference type="FunFam" id="3.30.565.10:FF:000006">
    <property type="entry name" value="Sensor histidine kinase WalK"/>
    <property type="match status" value="1"/>
</dbReference>
<dbReference type="InterPro" id="IPR029016">
    <property type="entry name" value="GAF-like_dom_sf"/>
</dbReference>
<dbReference type="InterPro" id="IPR052162">
    <property type="entry name" value="Sensor_kinase/Photoreceptor"/>
</dbReference>
<evidence type="ECO:0000259" key="6">
    <source>
        <dbReference type="PROSITE" id="PS50109"/>
    </source>
</evidence>
<dbReference type="SUPFAM" id="SSF47384">
    <property type="entry name" value="Homodimeric domain of signal transducing histidine kinase"/>
    <property type="match status" value="1"/>
</dbReference>
<comment type="caution">
    <text evidence="7">The sequence shown here is derived from an EMBL/GenBank/DDBJ whole genome shotgun (WGS) entry which is preliminary data.</text>
</comment>
<evidence type="ECO:0000256" key="1">
    <source>
        <dbReference type="ARBA" id="ARBA00000085"/>
    </source>
</evidence>
<keyword evidence="8" id="KW-1185">Reference proteome</keyword>
<name>A0A5M6CZY2_9BACT</name>
<evidence type="ECO:0000256" key="2">
    <source>
        <dbReference type="ARBA" id="ARBA00012438"/>
    </source>
</evidence>
<dbReference type="PROSITE" id="PS50109">
    <property type="entry name" value="HIS_KIN"/>
    <property type="match status" value="1"/>
</dbReference>
<dbReference type="RefSeq" id="WP_150093412.1">
    <property type="nucleotide sequence ID" value="NZ_VWSF01000038.1"/>
</dbReference>
<dbReference type="InterPro" id="IPR003661">
    <property type="entry name" value="HisK_dim/P_dom"/>
</dbReference>
<dbReference type="CDD" id="cd00075">
    <property type="entry name" value="HATPase"/>
    <property type="match status" value="1"/>
</dbReference>
<dbReference type="Pfam" id="PF01590">
    <property type="entry name" value="GAF"/>
    <property type="match status" value="1"/>
</dbReference>
<evidence type="ECO:0000256" key="5">
    <source>
        <dbReference type="ARBA" id="ARBA00022777"/>
    </source>
</evidence>
<feature type="domain" description="Histidine kinase" evidence="6">
    <location>
        <begin position="190"/>
        <end position="408"/>
    </location>
</feature>
<dbReference type="SMART" id="SM00387">
    <property type="entry name" value="HATPase_c"/>
    <property type="match status" value="1"/>
</dbReference>
<dbReference type="InterPro" id="IPR036890">
    <property type="entry name" value="HATPase_C_sf"/>
</dbReference>
<dbReference type="InterPro" id="IPR003018">
    <property type="entry name" value="GAF"/>
</dbReference>
<dbReference type="Gene3D" id="3.30.450.40">
    <property type="match status" value="1"/>
</dbReference>
<comment type="catalytic activity">
    <reaction evidence="1">
        <text>ATP + protein L-histidine = ADP + protein N-phospho-L-histidine.</text>
        <dbReference type="EC" id="2.7.13.3"/>
    </reaction>
</comment>
<accession>A0A5M6CZY2</accession>